<dbReference type="AlphaFoldDB" id="A0A553I7F4"/>
<feature type="region of interest" description="Disordered" evidence="1">
    <location>
        <begin position="41"/>
        <end position="86"/>
    </location>
</feature>
<dbReference type="PANTHER" id="PTHR30383:SF31">
    <property type="entry name" value="SGNH HYDROLASE-TYPE ESTERASE DOMAIN-CONTAINING PROTEIN-RELATED"/>
    <property type="match status" value="1"/>
</dbReference>
<sequence>MMGLPGFSKVLTVLALILALIGVFTYNVVDYDKYVRRLTKPADDSTVNGGNNTVGGNNNTTSGGNNTVGGDNNTANGGNNGDNNDGNPVAEVIPFRIMFIGASITRGEVSTGNRGYRKHIRDTVISWGHDVNCVGFNRFGDWEDNDVEGWGAYRIRTITKSARQSVPALQPNLVLVQVGTSDCFQKDDIGNIGPRMRILIDDIIAAEPRATVIMSTLVTTPNPTYEPCIISANDQIRQVAGDLMRENKTVALSEMYYDRGLPDRPRPEDIGPDKIHPTDSGYIMMGNIFLESIQEVMGKGFLQRARNNSLPDNGDYGREIEDTIKNKTESEHPIKSKARRGTSHRKVDVIEVSGIPDTWVS</sequence>
<comment type="caution">
    <text evidence="3">The sequence shown here is derived from an EMBL/GenBank/DDBJ whole genome shotgun (WGS) entry which is preliminary data.</text>
</comment>
<evidence type="ECO:0000256" key="1">
    <source>
        <dbReference type="SAM" id="MobiDB-lite"/>
    </source>
</evidence>
<dbReference type="Gene3D" id="2.150.10.10">
    <property type="entry name" value="Serralysin-like metalloprotease, C-terminal"/>
    <property type="match status" value="1"/>
</dbReference>
<dbReference type="InterPro" id="IPR051532">
    <property type="entry name" value="Ester_Hydrolysis_Enzymes"/>
</dbReference>
<dbReference type="InterPro" id="IPR013830">
    <property type="entry name" value="SGNH_hydro"/>
</dbReference>
<dbReference type="Proteomes" id="UP000319160">
    <property type="component" value="Unassembled WGS sequence"/>
</dbReference>
<feature type="compositionally biased region" description="Low complexity" evidence="1">
    <location>
        <begin position="46"/>
        <end position="86"/>
    </location>
</feature>
<evidence type="ECO:0000313" key="4">
    <source>
        <dbReference type="Proteomes" id="UP000319160"/>
    </source>
</evidence>
<proteinExistence type="predicted"/>
<gene>
    <name evidence="3" type="ORF">FHL15_002855</name>
</gene>
<dbReference type="SUPFAM" id="SSF52266">
    <property type="entry name" value="SGNH hydrolase"/>
    <property type="match status" value="1"/>
</dbReference>
<organism evidence="3 4">
    <name type="scientific">Xylaria flabelliformis</name>
    <dbReference type="NCBI Taxonomy" id="2512241"/>
    <lineage>
        <taxon>Eukaryota</taxon>
        <taxon>Fungi</taxon>
        <taxon>Dikarya</taxon>
        <taxon>Ascomycota</taxon>
        <taxon>Pezizomycotina</taxon>
        <taxon>Sordariomycetes</taxon>
        <taxon>Xylariomycetidae</taxon>
        <taxon>Xylariales</taxon>
        <taxon>Xylariaceae</taxon>
        <taxon>Xylaria</taxon>
    </lineage>
</organism>
<dbReference type="Pfam" id="PF13472">
    <property type="entry name" value="Lipase_GDSL_2"/>
    <property type="match status" value="1"/>
</dbReference>
<evidence type="ECO:0000259" key="2">
    <source>
        <dbReference type="Pfam" id="PF13472"/>
    </source>
</evidence>
<keyword evidence="4" id="KW-1185">Reference proteome</keyword>
<dbReference type="Gene3D" id="3.40.50.1110">
    <property type="entry name" value="SGNH hydrolase"/>
    <property type="match status" value="1"/>
</dbReference>
<dbReference type="PANTHER" id="PTHR30383">
    <property type="entry name" value="THIOESTERASE 1/PROTEASE 1/LYSOPHOSPHOLIPASE L1"/>
    <property type="match status" value="1"/>
</dbReference>
<dbReference type="InterPro" id="IPR036514">
    <property type="entry name" value="SGNH_hydro_sf"/>
</dbReference>
<feature type="domain" description="SGNH hydrolase-type esterase" evidence="2">
    <location>
        <begin position="99"/>
        <end position="282"/>
    </location>
</feature>
<protein>
    <recommendedName>
        <fullName evidence="2">SGNH hydrolase-type esterase domain-containing protein</fullName>
    </recommendedName>
</protein>
<reference evidence="4" key="1">
    <citation type="submission" date="2019-06" db="EMBL/GenBank/DDBJ databases">
        <title>Draft genome sequence of the griseofulvin-producing fungus Xylaria cubensis strain G536.</title>
        <authorList>
            <person name="Mead M.E."/>
            <person name="Raja H.A."/>
            <person name="Steenwyk J.L."/>
            <person name="Knowles S.L."/>
            <person name="Oberlies N.H."/>
            <person name="Rokas A."/>
        </authorList>
    </citation>
    <scope>NUCLEOTIDE SEQUENCE [LARGE SCALE GENOMIC DNA]</scope>
    <source>
        <strain evidence="4">G536</strain>
    </source>
</reference>
<dbReference type="InterPro" id="IPR011049">
    <property type="entry name" value="Serralysin-like_metalloprot_C"/>
</dbReference>
<accession>A0A553I7F4</accession>
<name>A0A553I7F4_9PEZI</name>
<dbReference type="OrthoDB" id="2119228at2759"/>
<dbReference type="GO" id="GO:0004622">
    <property type="term" value="F:phosphatidylcholine lysophospholipase activity"/>
    <property type="evidence" value="ECO:0007669"/>
    <property type="project" value="TreeGrafter"/>
</dbReference>
<evidence type="ECO:0000313" key="3">
    <source>
        <dbReference type="EMBL" id="TRX96131.1"/>
    </source>
</evidence>
<dbReference type="EMBL" id="VFLP01000012">
    <property type="protein sequence ID" value="TRX96131.1"/>
    <property type="molecule type" value="Genomic_DNA"/>
</dbReference>